<dbReference type="eggNOG" id="KOG3030">
    <property type="taxonomic scope" value="Eukaryota"/>
</dbReference>
<keyword evidence="4 7" id="KW-1133">Transmembrane helix</keyword>
<dbReference type="HOGENOM" id="CLU_895636_0_0_1"/>
<feature type="region of interest" description="Disordered" evidence="6">
    <location>
        <begin position="1"/>
        <end position="22"/>
    </location>
</feature>
<evidence type="ECO:0000256" key="3">
    <source>
        <dbReference type="ARBA" id="ARBA00022692"/>
    </source>
</evidence>
<dbReference type="PANTHER" id="PTHR10165">
    <property type="entry name" value="LIPID PHOSPHATE PHOSPHATASE"/>
    <property type="match status" value="1"/>
</dbReference>
<keyword evidence="10" id="KW-1185">Reference proteome</keyword>
<dbReference type="GO" id="GO:0046839">
    <property type="term" value="P:phospholipid dephosphorylation"/>
    <property type="evidence" value="ECO:0007669"/>
    <property type="project" value="TreeGrafter"/>
</dbReference>
<dbReference type="GO" id="GO:0008195">
    <property type="term" value="F:phosphatidate phosphatase activity"/>
    <property type="evidence" value="ECO:0007669"/>
    <property type="project" value="TreeGrafter"/>
</dbReference>
<dbReference type="PaxDb" id="2850-Phatr40261"/>
<proteinExistence type="inferred from homology"/>
<dbReference type="InterPro" id="IPR043216">
    <property type="entry name" value="PAP-like"/>
</dbReference>
<keyword evidence="3 7" id="KW-0812">Transmembrane</keyword>
<keyword evidence="5 7" id="KW-0472">Membrane</keyword>
<dbReference type="InterPro" id="IPR036938">
    <property type="entry name" value="PAP2/HPO_sf"/>
</dbReference>
<comment type="subcellular location">
    <subcellularLocation>
        <location evidence="1">Membrane</location>
        <topology evidence="1">Multi-pass membrane protein</topology>
    </subcellularLocation>
</comment>
<evidence type="ECO:0000256" key="7">
    <source>
        <dbReference type="SAM" id="Phobius"/>
    </source>
</evidence>
<accession>B7GAY0</accession>
<feature type="transmembrane region" description="Helical" evidence="7">
    <location>
        <begin position="258"/>
        <end position="279"/>
    </location>
</feature>
<dbReference type="KEGG" id="pti:PHATRDRAFT_40261"/>
<reference evidence="9 10" key="1">
    <citation type="journal article" date="2008" name="Nature">
        <title>The Phaeodactylum genome reveals the evolutionary history of diatom genomes.</title>
        <authorList>
            <person name="Bowler C."/>
            <person name="Allen A.E."/>
            <person name="Badger J.H."/>
            <person name="Grimwood J."/>
            <person name="Jabbari K."/>
            <person name="Kuo A."/>
            <person name="Maheswari U."/>
            <person name="Martens C."/>
            <person name="Maumus F."/>
            <person name="Otillar R.P."/>
            <person name="Rayko E."/>
            <person name="Salamov A."/>
            <person name="Vandepoele K."/>
            <person name="Beszteri B."/>
            <person name="Gruber A."/>
            <person name="Heijde M."/>
            <person name="Katinka M."/>
            <person name="Mock T."/>
            <person name="Valentin K."/>
            <person name="Verret F."/>
            <person name="Berges J.A."/>
            <person name="Brownlee C."/>
            <person name="Cadoret J.P."/>
            <person name="Chiovitti A."/>
            <person name="Choi C.J."/>
            <person name="Coesel S."/>
            <person name="De Martino A."/>
            <person name="Detter J.C."/>
            <person name="Durkin C."/>
            <person name="Falciatore A."/>
            <person name="Fournet J."/>
            <person name="Haruta M."/>
            <person name="Huysman M.J."/>
            <person name="Jenkins B.D."/>
            <person name="Jiroutova K."/>
            <person name="Jorgensen R.E."/>
            <person name="Joubert Y."/>
            <person name="Kaplan A."/>
            <person name="Kroger N."/>
            <person name="Kroth P.G."/>
            <person name="La Roche J."/>
            <person name="Lindquist E."/>
            <person name="Lommer M."/>
            <person name="Martin-Jezequel V."/>
            <person name="Lopez P.J."/>
            <person name="Lucas S."/>
            <person name="Mangogna M."/>
            <person name="McGinnis K."/>
            <person name="Medlin L.K."/>
            <person name="Montsant A."/>
            <person name="Oudot-Le Secq M.P."/>
            <person name="Napoli C."/>
            <person name="Obornik M."/>
            <person name="Parker M.S."/>
            <person name="Petit J.L."/>
            <person name="Porcel B.M."/>
            <person name="Poulsen N."/>
            <person name="Robison M."/>
            <person name="Rychlewski L."/>
            <person name="Rynearson T.A."/>
            <person name="Schmutz J."/>
            <person name="Shapiro H."/>
            <person name="Siaut M."/>
            <person name="Stanley M."/>
            <person name="Sussman M.R."/>
            <person name="Taylor A.R."/>
            <person name="Vardi A."/>
            <person name="von Dassow P."/>
            <person name="Vyverman W."/>
            <person name="Willis A."/>
            <person name="Wyrwicz L.S."/>
            <person name="Rokhsar D.S."/>
            <person name="Weissenbach J."/>
            <person name="Armbrust E.V."/>
            <person name="Green B.R."/>
            <person name="Van de Peer Y."/>
            <person name="Grigoriev I.V."/>
        </authorList>
    </citation>
    <scope>NUCLEOTIDE SEQUENCE [LARGE SCALE GENOMIC DNA]</scope>
    <source>
        <strain evidence="9 10">CCAP 1055/1</strain>
    </source>
</reference>
<evidence type="ECO:0000256" key="6">
    <source>
        <dbReference type="SAM" id="MobiDB-lite"/>
    </source>
</evidence>
<feature type="domain" description="Phosphatidic acid phosphatase type 2/haloperoxidase" evidence="8">
    <location>
        <begin position="152"/>
        <end position="306"/>
    </location>
</feature>
<evidence type="ECO:0000259" key="8">
    <source>
        <dbReference type="SMART" id="SM00014"/>
    </source>
</evidence>
<evidence type="ECO:0000256" key="4">
    <source>
        <dbReference type="ARBA" id="ARBA00022989"/>
    </source>
</evidence>
<sequence>MSSSSGPENGASDHSVERGSSHHSLFVDEDAARLSTGETSNEVLELHRTSLERSTDPTCASSDMKEFLACLSFLIVSLVIGGLPINPRQRPIPYQLLEDMKIYVRNQVYNERFEGETIPDFLLLLLAIILPFFSQIFVCVLLRRAGDRHRTVCVYLVAFAITLLVIDFVKLYVGYLRPIFYVSCEPDDVYETCTDGGGGDVRKSFPSGHAGTAFCGMTLIALYLHTRVGVPSVQTMVREMYSDGNVRWTVGYSKSPSMARLVSILSLTPLMLALFIAASRVVDNKHFPADVVGGSVLGASIAVFTHSLWFP</sequence>
<dbReference type="InParanoid" id="B7GAY0"/>
<dbReference type="GO" id="GO:0016020">
    <property type="term" value="C:membrane"/>
    <property type="evidence" value="ECO:0007669"/>
    <property type="project" value="UniProtKB-SubCell"/>
</dbReference>
<dbReference type="Gene3D" id="1.20.144.10">
    <property type="entry name" value="Phosphatidic acid phosphatase type 2/haloperoxidase"/>
    <property type="match status" value="1"/>
</dbReference>
<evidence type="ECO:0000313" key="10">
    <source>
        <dbReference type="Proteomes" id="UP000000759"/>
    </source>
</evidence>
<feature type="transmembrane region" description="Helical" evidence="7">
    <location>
        <begin position="121"/>
        <end position="142"/>
    </location>
</feature>
<name>B7GAY0_PHATC</name>
<gene>
    <name evidence="9" type="ORF">PHATRDRAFT_40261</name>
</gene>
<dbReference type="GeneID" id="7195747"/>
<protein>
    <recommendedName>
        <fullName evidence="8">Phosphatidic acid phosphatase type 2/haloperoxidase domain-containing protein</fullName>
    </recommendedName>
</protein>
<evidence type="ECO:0000256" key="1">
    <source>
        <dbReference type="ARBA" id="ARBA00004141"/>
    </source>
</evidence>
<dbReference type="STRING" id="556484.B7GAY0"/>
<dbReference type="InterPro" id="IPR000326">
    <property type="entry name" value="PAP2/HPO"/>
</dbReference>
<dbReference type="SMART" id="SM00014">
    <property type="entry name" value="acidPPc"/>
    <property type="match status" value="1"/>
</dbReference>
<dbReference type="PANTHER" id="PTHR10165:SF35">
    <property type="entry name" value="RE23632P"/>
    <property type="match status" value="1"/>
</dbReference>
<dbReference type="EMBL" id="CM000624">
    <property type="protein sequence ID" value="EEC44334.1"/>
    <property type="molecule type" value="Genomic_DNA"/>
</dbReference>
<evidence type="ECO:0000313" key="9">
    <source>
        <dbReference type="EMBL" id="EEC44334.1"/>
    </source>
</evidence>
<feature type="transmembrane region" description="Helical" evidence="7">
    <location>
        <begin position="154"/>
        <end position="173"/>
    </location>
</feature>
<dbReference type="Pfam" id="PF01569">
    <property type="entry name" value="PAP2"/>
    <property type="match status" value="1"/>
</dbReference>
<dbReference type="OrthoDB" id="46056at2759"/>
<dbReference type="GO" id="GO:0006644">
    <property type="term" value="P:phospholipid metabolic process"/>
    <property type="evidence" value="ECO:0007669"/>
    <property type="project" value="InterPro"/>
</dbReference>
<organism evidence="9 10">
    <name type="scientific">Phaeodactylum tricornutum (strain CCAP 1055/1)</name>
    <dbReference type="NCBI Taxonomy" id="556484"/>
    <lineage>
        <taxon>Eukaryota</taxon>
        <taxon>Sar</taxon>
        <taxon>Stramenopiles</taxon>
        <taxon>Ochrophyta</taxon>
        <taxon>Bacillariophyta</taxon>
        <taxon>Bacillariophyceae</taxon>
        <taxon>Bacillariophycidae</taxon>
        <taxon>Naviculales</taxon>
        <taxon>Phaeodactylaceae</taxon>
        <taxon>Phaeodactylum</taxon>
    </lineage>
</organism>
<dbReference type="AlphaFoldDB" id="B7GAY0"/>
<evidence type="ECO:0000256" key="5">
    <source>
        <dbReference type="ARBA" id="ARBA00023136"/>
    </source>
</evidence>
<feature type="transmembrane region" description="Helical" evidence="7">
    <location>
        <begin position="291"/>
        <end position="310"/>
    </location>
</feature>
<reference evidence="10" key="2">
    <citation type="submission" date="2008-08" db="EMBL/GenBank/DDBJ databases">
        <authorList>
            <consortium name="Diatom Consortium"/>
            <person name="Grigoriev I."/>
            <person name="Grimwood J."/>
            <person name="Kuo A."/>
            <person name="Otillar R.P."/>
            <person name="Salamov A."/>
            <person name="Detter J.C."/>
            <person name="Lindquist E."/>
            <person name="Shapiro H."/>
            <person name="Lucas S."/>
            <person name="Glavina del Rio T."/>
            <person name="Pitluck S."/>
            <person name="Rokhsar D."/>
            <person name="Bowler C."/>
        </authorList>
    </citation>
    <scope>GENOME REANNOTATION</scope>
    <source>
        <strain evidence="10">CCAP 1055/1</strain>
    </source>
</reference>
<dbReference type="RefSeq" id="XP_002184156.1">
    <property type="nucleotide sequence ID" value="XM_002184120.1"/>
</dbReference>
<evidence type="ECO:0000256" key="2">
    <source>
        <dbReference type="ARBA" id="ARBA00008816"/>
    </source>
</evidence>
<feature type="transmembrane region" description="Helical" evidence="7">
    <location>
        <begin position="67"/>
        <end position="85"/>
    </location>
</feature>
<dbReference type="OMA" id="WERLTRD"/>
<comment type="similarity">
    <text evidence="2">Belongs to the PA-phosphatase related phosphoesterase family.</text>
</comment>
<dbReference type="SUPFAM" id="SSF48317">
    <property type="entry name" value="Acid phosphatase/Vanadium-dependent haloperoxidase"/>
    <property type="match status" value="1"/>
</dbReference>
<dbReference type="Proteomes" id="UP000000759">
    <property type="component" value="Chromosome 22"/>
</dbReference>